<dbReference type="PATRIC" id="fig|1429438.4.peg.7026"/>
<name>W4L7H6_ENTF1</name>
<comment type="caution">
    <text evidence="4">The sequence shown here is derived from an EMBL/GenBank/DDBJ whole genome shotgun (WGS) entry which is preliminary data.</text>
</comment>
<dbReference type="PROSITE" id="PS50125">
    <property type="entry name" value="GUANYLATE_CYCLASE_2"/>
    <property type="match status" value="1"/>
</dbReference>
<accession>W4L7H6</accession>
<dbReference type="InterPro" id="IPR027417">
    <property type="entry name" value="P-loop_NTPase"/>
</dbReference>
<dbReference type="InterPro" id="IPR025874">
    <property type="entry name" value="DZR"/>
</dbReference>
<dbReference type="GO" id="GO:0005524">
    <property type="term" value="F:ATP binding"/>
    <property type="evidence" value="ECO:0007669"/>
    <property type="project" value="UniProtKB-KW"/>
</dbReference>
<organism evidence="4 5">
    <name type="scientific">Entotheonella factor</name>
    <dbReference type="NCBI Taxonomy" id="1429438"/>
    <lineage>
        <taxon>Bacteria</taxon>
        <taxon>Pseudomonadati</taxon>
        <taxon>Nitrospinota/Tectimicrobiota group</taxon>
        <taxon>Candidatus Tectimicrobiota</taxon>
        <taxon>Candidatus Entotheonellia</taxon>
        <taxon>Candidatus Entotheonellales</taxon>
        <taxon>Candidatus Entotheonellaceae</taxon>
        <taxon>Candidatus Entotheonella</taxon>
    </lineage>
</organism>
<dbReference type="GO" id="GO:0035556">
    <property type="term" value="P:intracellular signal transduction"/>
    <property type="evidence" value="ECO:0007669"/>
    <property type="project" value="InterPro"/>
</dbReference>
<evidence type="ECO:0000259" key="3">
    <source>
        <dbReference type="PROSITE" id="PS50125"/>
    </source>
</evidence>
<dbReference type="EMBL" id="AZHW01001165">
    <property type="protein sequence ID" value="ETW93849.1"/>
    <property type="molecule type" value="Genomic_DNA"/>
</dbReference>
<evidence type="ECO:0000313" key="5">
    <source>
        <dbReference type="Proteomes" id="UP000019141"/>
    </source>
</evidence>
<evidence type="ECO:0000256" key="2">
    <source>
        <dbReference type="ARBA" id="ARBA00022840"/>
    </source>
</evidence>
<gene>
    <name evidence="4" type="ORF">ETSY1_37445</name>
</gene>
<dbReference type="Gene3D" id="3.30.70.1230">
    <property type="entry name" value="Nucleotide cyclase"/>
    <property type="match status" value="1"/>
</dbReference>
<keyword evidence="2" id="KW-0067">ATP-binding</keyword>
<dbReference type="HOGENOM" id="CLU_004435_3_1_7"/>
<dbReference type="GO" id="GO:0009190">
    <property type="term" value="P:cyclic nucleotide biosynthetic process"/>
    <property type="evidence" value="ECO:0007669"/>
    <property type="project" value="InterPro"/>
</dbReference>
<dbReference type="InterPro" id="IPR041664">
    <property type="entry name" value="AAA_16"/>
</dbReference>
<keyword evidence="1" id="KW-0547">Nucleotide-binding</keyword>
<dbReference type="SUPFAM" id="SSF55073">
    <property type="entry name" value="Nucleotide cyclase"/>
    <property type="match status" value="1"/>
</dbReference>
<dbReference type="InterPro" id="IPR001054">
    <property type="entry name" value="A/G_cyclase"/>
</dbReference>
<reference evidence="4 5" key="1">
    <citation type="journal article" date="2014" name="Nature">
        <title>An environmental bacterial taxon with a large and distinct metabolic repertoire.</title>
        <authorList>
            <person name="Wilson M.C."/>
            <person name="Mori T."/>
            <person name="Ruckert C."/>
            <person name="Uria A.R."/>
            <person name="Helf M.J."/>
            <person name="Takada K."/>
            <person name="Gernert C."/>
            <person name="Steffens U.A."/>
            <person name="Heycke N."/>
            <person name="Schmitt S."/>
            <person name="Rinke C."/>
            <person name="Helfrich E.J."/>
            <person name="Brachmann A.O."/>
            <person name="Gurgui C."/>
            <person name="Wakimoto T."/>
            <person name="Kracht M."/>
            <person name="Crusemann M."/>
            <person name="Hentschel U."/>
            <person name="Abe I."/>
            <person name="Matsunaga S."/>
            <person name="Kalinowski J."/>
            <person name="Takeyama H."/>
            <person name="Piel J."/>
        </authorList>
    </citation>
    <scope>NUCLEOTIDE SEQUENCE [LARGE SCALE GENOMIC DNA]</scope>
    <source>
        <strain evidence="5">TSY1</strain>
    </source>
</reference>
<protein>
    <recommendedName>
        <fullName evidence="3">Guanylate cyclase domain-containing protein</fullName>
    </recommendedName>
</protein>
<dbReference type="PANTHER" id="PTHR16305:SF28">
    <property type="entry name" value="GUANYLATE CYCLASE DOMAIN-CONTAINING PROTEIN"/>
    <property type="match status" value="1"/>
</dbReference>
<dbReference type="Pfam" id="PF13191">
    <property type="entry name" value="AAA_16"/>
    <property type="match status" value="1"/>
</dbReference>
<dbReference type="GO" id="GO:0004016">
    <property type="term" value="F:adenylate cyclase activity"/>
    <property type="evidence" value="ECO:0007669"/>
    <property type="project" value="TreeGrafter"/>
</dbReference>
<dbReference type="AlphaFoldDB" id="W4L7H6"/>
<dbReference type="InterPro" id="IPR011990">
    <property type="entry name" value="TPR-like_helical_dom_sf"/>
</dbReference>
<dbReference type="PANTHER" id="PTHR16305">
    <property type="entry name" value="TESTICULAR SOLUBLE ADENYLYL CYCLASE"/>
    <property type="match status" value="1"/>
</dbReference>
<evidence type="ECO:0000256" key="1">
    <source>
        <dbReference type="ARBA" id="ARBA00022741"/>
    </source>
</evidence>
<dbReference type="Proteomes" id="UP000019141">
    <property type="component" value="Unassembled WGS sequence"/>
</dbReference>
<dbReference type="SMART" id="SM00044">
    <property type="entry name" value="CYCc"/>
    <property type="match status" value="1"/>
</dbReference>
<dbReference type="CDD" id="cd07302">
    <property type="entry name" value="CHD"/>
    <property type="match status" value="1"/>
</dbReference>
<feature type="domain" description="Guanylate cyclase" evidence="3">
    <location>
        <begin position="175"/>
        <end position="307"/>
    </location>
</feature>
<dbReference type="InterPro" id="IPR029787">
    <property type="entry name" value="Nucleotide_cyclase"/>
</dbReference>
<dbReference type="Gene3D" id="1.25.40.10">
    <property type="entry name" value="Tetratricopeptide repeat domain"/>
    <property type="match status" value="2"/>
</dbReference>
<dbReference type="Pfam" id="PF00211">
    <property type="entry name" value="Guanylate_cyc"/>
    <property type="match status" value="1"/>
</dbReference>
<keyword evidence="5" id="KW-1185">Reference proteome</keyword>
<evidence type="ECO:0000313" key="4">
    <source>
        <dbReference type="EMBL" id="ETW93849.1"/>
    </source>
</evidence>
<sequence>MRCLQCQHENRKNRRFCADCGSPLDLACSVCAFVNEPGDKFCGGCGQSLTVPAPVRTLQQEAESKHRYYAVLPLMISLLQRECRLPYQTLMDTFGLDQALLGRICDDLSFRQLARDEDGKGLVWTGAPTSLGTATETNRPTVVPEVIPAEVSPDASVIASDPVRNAPEAERRQLTVMFCDLVGSTDLSSQLDPEDLREVVRAYQETAAEVIGRYEGHIAQYLGDGLLIYFGFPVAHEDDAQRAIYTGLEIPEAIADLNTRLKSEHGVELAVRIGIHTGPVVVGEMGGGGRHENLALGETPNIAARLEGLAQANTAVLSPVTAQLVQRSFVLEALGPHELKGVADPMMLYSVVSPREAEHDEHERMLGGFESLVGRDEEIGLLLRRWEQSKEGQGQVVLISGEAGLGKSSLVEGLRAHVRQEGYMRLAFRCSPYTENSALHPVINQVQQVLAWQREDSADVRLAKLEQHLSAYQFPSEESVPLLASLLSLPLPEDRYPALTLTPHQQRQQLHDTLVSWMLEEAEKQPLLAVWEDLHWADPSTLDLLEQLIDEVPTVAMMNVLAYRPAFTPPWPNGSHLTPLVLNRLERIHIEAFVQRLAGGKPLPAEVTAHIVTKTDGVPLYVEELTKMLLESELIEEKSESYVLSGPLSEATIPATLQDSLMARLDSLPSVKEVAQLGSVLGREFAYDMLQALTALEELTLQAGLTQLVDHELLYQRGRIPRAKYIFRHALIRDAAYQSLLRRTRQQFHQQVAELLEARFPEIVDTQPELVAHHYTEAGLAEAAIGYWQQAGQRATQGSAYAEAIAHLRQGLALLATLPETPEHLQRELDVQVTLAQSLFTTRGMGHPEVEQAYVRARELCEQIGDTHLLFPVLRGLILYYQLQGQLKIAAQLGQQQLRLAQAQTEPERLMIAHNALGQVLFYQGDLASAQTHHAEALTIYNAQEDRVRTVKLYGFDIGVATHIWLAREMCYLGFPDQALQHSQAALALAQEVAHPYILSFALVFTAEVYQSRREALAAHAQAANAMTLATEHGFTQWSAYGLVFHGRALTMQGQGKQGIAEMRQGIDAAQTQGAHVWQPYFLVLLAEAYRDQGCPGKGLAVLDEARAVIEETGAYWYEAERHRLQGELLLKQGAPDVAQAEASFAQALEIARQQAAKSWELRAATSLARLWQSQDKRQDAYDLLAPVYEWLTEGYDTADLQEAKALLSELEA</sequence>
<dbReference type="SUPFAM" id="SSF52540">
    <property type="entry name" value="P-loop containing nucleoside triphosphate hydrolases"/>
    <property type="match status" value="1"/>
</dbReference>
<dbReference type="Pfam" id="PF12773">
    <property type="entry name" value="DZR"/>
    <property type="match status" value="1"/>
</dbReference>
<proteinExistence type="predicted"/>
<dbReference type="GO" id="GO:0005737">
    <property type="term" value="C:cytoplasm"/>
    <property type="evidence" value="ECO:0007669"/>
    <property type="project" value="TreeGrafter"/>
</dbReference>
<dbReference type="SUPFAM" id="SSF48452">
    <property type="entry name" value="TPR-like"/>
    <property type="match status" value="2"/>
</dbReference>